<dbReference type="KEGG" id="sla:SERLADRAFT_436249"/>
<reference evidence="1" key="1">
    <citation type="submission" date="2011-04" db="EMBL/GenBank/DDBJ databases">
        <title>Evolution of plant cell wall degrading machinery underlies the functional diversity of forest fungi.</title>
        <authorList>
            <consortium name="US DOE Joint Genome Institute (JGI-PGF)"/>
            <person name="Eastwood D.C."/>
            <person name="Floudas D."/>
            <person name="Binder M."/>
            <person name="Majcherczyk A."/>
            <person name="Schneider P."/>
            <person name="Aerts A."/>
            <person name="Asiegbu F.O."/>
            <person name="Baker S.E."/>
            <person name="Barry K."/>
            <person name="Bendiksby M."/>
            <person name="Blumentritt M."/>
            <person name="Coutinho P.M."/>
            <person name="Cullen D."/>
            <person name="Cullen D."/>
            <person name="Gathman A."/>
            <person name="Goodell B."/>
            <person name="Henrissat B."/>
            <person name="Ihrmark K."/>
            <person name="Kauserud H."/>
            <person name="Kohler A."/>
            <person name="LaButti K."/>
            <person name="Lapidus A."/>
            <person name="Lavin J.L."/>
            <person name="Lee Y.-H."/>
            <person name="Lindquist E."/>
            <person name="Lilly W."/>
            <person name="Lucas S."/>
            <person name="Morin E."/>
            <person name="Murat C."/>
            <person name="Oguiza J.A."/>
            <person name="Park J."/>
            <person name="Pisabarro A.G."/>
            <person name="Riley R."/>
            <person name="Rosling A."/>
            <person name="Salamov A."/>
            <person name="Schmidt O."/>
            <person name="Schmutz J."/>
            <person name="Skrede I."/>
            <person name="Stenlid J."/>
            <person name="Wiebenga A."/>
            <person name="Xie X."/>
            <person name="Kues U."/>
            <person name="Hibbett D.S."/>
            <person name="Hoffmeister D."/>
            <person name="Hogberg N."/>
            <person name="Martin F."/>
            <person name="Grigoriev I.V."/>
            <person name="Watkinson S.C."/>
        </authorList>
    </citation>
    <scope>NUCLEOTIDE SEQUENCE</scope>
    <source>
        <strain evidence="1">S7.9</strain>
    </source>
</reference>
<gene>
    <name evidence="1" type="ORF">SERLADRAFT_436249</name>
</gene>
<dbReference type="HOGENOM" id="CLU_2185543_0_0_1"/>
<organism>
    <name type="scientific">Serpula lacrymans var. lacrymans (strain S7.9)</name>
    <name type="common">Dry rot fungus</name>
    <dbReference type="NCBI Taxonomy" id="578457"/>
    <lineage>
        <taxon>Eukaryota</taxon>
        <taxon>Fungi</taxon>
        <taxon>Dikarya</taxon>
        <taxon>Basidiomycota</taxon>
        <taxon>Agaricomycotina</taxon>
        <taxon>Agaricomycetes</taxon>
        <taxon>Agaricomycetidae</taxon>
        <taxon>Boletales</taxon>
        <taxon>Coniophorineae</taxon>
        <taxon>Serpulaceae</taxon>
        <taxon>Serpula</taxon>
    </lineage>
</organism>
<dbReference type="GeneID" id="18814657"/>
<name>F8NSI1_SERL9</name>
<sequence length="109" mass="12169">MDGSALELIKKGDFKLEILTEVRMRVENRETRRAFSGQRKAGNEQPSGLIVGLFGFKEWMGFYLGGRSHLPEFTILSKASPESSVVLAGLKYRCDISAILNYAERILGT</sequence>
<dbReference type="Proteomes" id="UP000008064">
    <property type="component" value="Unassembled WGS sequence"/>
</dbReference>
<evidence type="ECO:0000313" key="1">
    <source>
        <dbReference type="EMBL" id="EGO26436.1"/>
    </source>
</evidence>
<accession>F8NSI1</accession>
<dbReference type="AlphaFoldDB" id="F8NSI1"/>
<dbReference type="RefSeq" id="XP_007316609.1">
    <property type="nucleotide sequence ID" value="XM_007316547.1"/>
</dbReference>
<proteinExistence type="predicted"/>
<protein>
    <submittedName>
        <fullName evidence="1">Uncharacterized protein</fullName>
    </submittedName>
</protein>
<dbReference type="EMBL" id="GL945432">
    <property type="protein sequence ID" value="EGO26436.1"/>
    <property type="molecule type" value="Genomic_DNA"/>
</dbReference>